<sequence>MALQKVIKLAIFLVIALVVFNVLKKQSFFKTEPGKISSDTVAASNSNQGADEIQIQNEQIKAQMHRLTSSASAQYIAGCMKTPAGCKCYDAKAKPVKVTASICAQNVRDASGNQHKVFNTGNN</sequence>
<feature type="transmembrane region" description="Helical" evidence="1">
    <location>
        <begin position="6"/>
        <end position="23"/>
    </location>
</feature>
<accession>A0A1S8CW47</accession>
<organism evidence="2 3">
    <name type="scientific">Alkanindiges hydrocarboniclasticus</name>
    <dbReference type="NCBI Taxonomy" id="1907941"/>
    <lineage>
        <taxon>Bacteria</taxon>
        <taxon>Pseudomonadati</taxon>
        <taxon>Pseudomonadota</taxon>
        <taxon>Gammaproteobacteria</taxon>
        <taxon>Moraxellales</taxon>
        <taxon>Moraxellaceae</taxon>
        <taxon>Alkanindiges</taxon>
    </lineage>
</organism>
<dbReference type="RefSeq" id="WP_076878207.1">
    <property type="nucleotide sequence ID" value="NZ_MLCN01000022.1"/>
</dbReference>
<dbReference type="EMBL" id="MLCN01000022">
    <property type="protein sequence ID" value="ONG39842.1"/>
    <property type="molecule type" value="Genomic_DNA"/>
</dbReference>
<proteinExistence type="predicted"/>
<dbReference type="Proteomes" id="UP000192132">
    <property type="component" value="Unassembled WGS sequence"/>
</dbReference>
<protein>
    <submittedName>
        <fullName evidence="2">Uncharacterized protein</fullName>
    </submittedName>
</protein>
<keyword evidence="3" id="KW-1185">Reference proteome</keyword>
<evidence type="ECO:0000256" key="1">
    <source>
        <dbReference type="SAM" id="Phobius"/>
    </source>
</evidence>
<evidence type="ECO:0000313" key="2">
    <source>
        <dbReference type="EMBL" id="ONG39842.1"/>
    </source>
</evidence>
<reference evidence="2 3" key="1">
    <citation type="submission" date="2016-10" db="EMBL/GenBank/DDBJ databases">
        <title>Draft Genome sequence of Alkanindiges sp. strain H1.</title>
        <authorList>
            <person name="Subhash Y."/>
            <person name="Lee S."/>
        </authorList>
    </citation>
    <scope>NUCLEOTIDE SEQUENCE [LARGE SCALE GENOMIC DNA]</scope>
    <source>
        <strain evidence="2 3">H1</strain>
    </source>
</reference>
<gene>
    <name evidence="2" type="ORF">BKE30_08710</name>
</gene>
<keyword evidence="1" id="KW-0812">Transmembrane</keyword>
<dbReference type="AlphaFoldDB" id="A0A1S8CW47"/>
<evidence type="ECO:0000313" key="3">
    <source>
        <dbReference type="Proteomes" id="UP000192132"/>
    </source>
</evidence>
<dbReference type="OrthoDB" id="6717583at2"/>
<comment type="caution">
    <text evidence="2">The sequence shown here is derived from an EMBL/GenBank/DDBJ whole genome shotgun (WGS) entry which is preliminary data.</text>
</comment>
<keyword evidence="1" id="KW-1133">Transmembrane helix</keyword>
<keyword evidence="1" id="KW-0472">Membrane</keyword>
<name>A0A1S8CW47_9GAMM</name>